<evidence type="ECO:0000256" key="1">
    <source>
        <dbReference type="ARBA" id="ARBA00009500"/>
    </source>
</evidence>
<dbReference type="Gene3D" id="3.30.497.10">
    <property type="entry name" value="Antithrombin, subunit I, domain 2"/>
    <property type="match status" value="1"/>
</dbReference>
<comment type="similarity">
    <text evidence="1">Belongs to the serpin family.</text>
</comment>
<dbReference type="EMBL" id="CP144745">
    <property type="protein sequence ID" value="WVZ50908.1"/>
    <property type="molecule type" value="Genomic_DNA"/>
</dbReference>
<dbReference type="GO" id="GO:0005615">
    <property type="term" value="C:extracellular space"/>
    <property type="evidence" value="ECO:0007669"/>
    <property type="project" value="InterPro"/>
</dbReference>
<gene>
    <name evidence="4" type="ORF">U9M48_002114</name>
</gene>
<feature type="domain" description="Serpin" evidence="3">
    <location>
        <begin position="44"/>
        <end position="244"/>
    </location>
</feature>
<feature type="region of interest" description="Disordered" evidence="2">
    <location>
        <begin position="247"/>
        <end position="275"/>
    </location>
</feature>
<proteinExistence type="inferred from homology"/>
<dbReference type="Proteomes" id="UP001341281">
    <property type="component" value="Chromosome 01"/>
</dbReference>
<dbReference type="Gene3D" id="2.30.39.10">
    <property type="entry name" value="Alpha-1-antitrypsin, domain 1"/>
    <property type="match status" value="1"/>
</dbReference>
<dbReference type="SUPFAM" id="SSF56574">
    <property type="entry name" value="Serpins"/>
    <property type="match status" value="1"/>
</dbReference>
<dbReference type="PANTHER" id="PTHR11461">
    <property type="entry name" value="SERINE PROTEASE INHIBITOR, SERPIN"/>
    <property type="match status" value="1"/>
</dbReference>
<dbReference type="GO" id="GO:0004867">
    <property type="term" value="F:serine-type endopeptidase inhibitor activity"/>
    <property type="evidence" value="ECO:0007669"/>
    <property type="project" value="InterPro"/>
</dbReference>
<name>A0AAQ3PNB2_PASNO</name>
<dbReference type="InterPro" id="IPR023796">
    <property type="entry name" value="Serpin_dom"/>
</dbReference>
<dbReference type="AlphaFoldDB" id="A0AAQ3PNB2"/>
<keyword evidence="5" id="KW-1185">Reference proteome</keyword>
<dbReference type="Pfam" id="PF00079">
    <property type="entry name" value="Serpin"/>
    <property type="match status" value="1"/>
</dbReference>
<accession>A0AAQ3PNB2</accession>
<evidence type="ECO:0000313" key="4">
    <source>
        <dbReference type="EMBL" id="WVZ50908.1"/>
    </source>
</evidence>
<dbReference type="InterPro" id="IPR042178">
    <property type="entry name" value="Serpin_sf_1"/>
</dbReference>
<dbReference type="PANTHER" id="PTHR11461:SF313">
    <property type="entry name" value="SERPIN-Z5-RELATED"/>
    <property type="match status" value="1"/>
</dbReference>
<dbReference type="InterPro" id="IPR036186">
    <property type="entry name" value="Serpin_sf"/>
</dbReference>
<evidence type="ECO:0000259" key="3">
    <source>
        <dbReference type="Pfam" id="PF00079"/>
    </source>
</evidence>
<feature type="compositionally biased region" description="Basic residues" evidence="2">
    <location>
        <begin position="253"/>
        <end position="262"/>
    </location>
</feature>
<protein>
    <recommendedName>
        <fullName evidence="3">Serpin domain-containing protein</fullName>
    </recommendedName>
</protein>
<dbReference type="InterPro" id="IPR000215">
    <property type="entry name" value="Serpin_fam"/>
</dbReference>
<organism evidence="4 5">
    <name type="scientific">Paspalum notatum var. saurae</name>
    <dbReference type="NCBI Taxonomy" id="547442"/>
    <lineage>
        <taxon>Eukaryota</taxon>
        <taxon>Viridiplantae</taxon>
        <taxon>Streptophyta</taxon>
        <taxon>Embryophyta</taxon>
        <taxon>Tracheophyta</taxon>
        <taxon>Spermatophyta</taxon>
        <taxon>Magnoliopsida</taxon>
        <taxon>Liliopsida</taxon>
        <taxon>Poales</taxon>
        <taxon>Poaceae</taxon>
        <taxon>PACMAD clade</taxon>
        <taxon>Panicoideae</taxon>
        <taxon>Andropogonodae</taxon>
        <taxon>Paspaleae</taxon>
        <taxon>Paspalinae</taxon>
        <taxon>Paspalum</taxon>
    </lineage>
</organism>
<sequence>MDAAAAARDGQTALALRLAKHLAPPPATAGGADDDHASARGCVNGNGNGNVAFSPVSVYAALALVAAGARSATLGQLLAFLGAPSAEGIPDFSRRVGDRVLADRSDACWPRVLFGFGGGVWVDESRGRLADAFRDVAADVYKSEARTVCEDDQRMGEEGHGGTDNLIGSIISIDDINNDVDLVLTNAIYFKGAWQHQFRTHATRRGAFHRLNGVVAEPEFMMGSKWLDVVCMDGFKVLKLPYKPGDAAPASHQLKRKRRRGASKSNKAAPSPEADEHTRYSMFVFLPDARDGLCQVITGDLHR</sequence>
<evidence type="ECO:0000313" key="5">
    <source>
        <dbReference type="Proteomes" id="UP001341281"/>
    </source>
</evidence>
<reference evidence="4 5" key="1">
    <citation type="submission" date="2024-02" db="EMBL/GenBank/DDBJ databases">
        <title>High-quality chromosome-scale genome assembly of Pensacola bahiagrass (Paspalum notatum Flugge var. saurae).</title>
        <authorList>
            <person name="Vega J.M."/>
            <person name="Podio M."/>
            <person name="Orjuela J."/>
            <person name="Siena L.A."/>
            <person name="Pessino S.C."/>
            <person name="Combes M.C."/>
            <person name="Mariac C."/>
            <person name="Albertini E."/>
            <person name="Pupilli F."/>
            <person name="Ortiz J.P.A."/>
            <person name="Leblanc O."/>
        </authorList>
    </citation>
    <scope>NUCLEOTIDE SEQUENCE [LARGE SCALE GENOMIC DNA]</scope>
    <source>
        <strain evidence="4">R1</strain>
        <tissue evidence="4">Leaf</tissue>
    </source>
</reference>
<dbReference type="InterPro" id="IPR042185">
    <property type="entry name" value="Serpin_sf_2"/>
</dbReference>
<evidence type="ECO:0000256" key="2">
    <source>
        <dbReference type="SAM" id="MobiDB-lite"/>
    </source>
</evidence>